<dbReference type="Proteomes" id="UP001596084">
    <property type="component" value="Unassembled WGS sequence"/>
</dbReference>
<keyword evidence="1" id="KW-0472">Membrane</keyword>
<gene>
    <name evidence="2" type="ORF">ACFPP7_09815</name>
</gene>
<proteinExistence type="predicted"/>
<dbReference type="EMBL" id="JBHSMX010000013">
    <property type="protein sequence ID" value="MFC5521211.1"/>
    <property type="molecule type" value="Genomic_DNA"/>
</dbReference>
<keyword evidence="1" id="KW-0812">Transmembrane</keyword>
<feature type="transmembrane region" description="Helical" evidence="1">
    <location>
        <begin position="44"/>
        <end position="67"/>
    </location>
</feature>
<feature type="transmembrane region" description="Helical" evidence="1">
    <location>
        <begin position="73"/>
        <end position="91"/>
    </location>
</feature>
<feature type="transmembrane region" description="Helical" evidence="1">
    <location>
        <begin position="13"/>
        <end position="32"/>
    </location>
</feature>
<organism evidence="2 3">
    <name type="scientific">Polaromonas jejuensis</name>
    <dbReference type="NCBI Taxonomy" id="457502"/>
    <lineage>
        <taxon>Bacteria</taxon>
        <taxon>Pseudomonadati</taxon>
        <taxon>Pseudomonadota</taxon>
        <taxon>Betaproteobacteria</taxon>
        <taxon>Burkholderiales</taxon>
        <taxon>Comamonadaceae</taxon>
        <taxon>Polaromonas</taxon>
    </lineage>
</organism>
<protein>
    <submittedName>
        <fullName evidence="2">Uncharacterized protein</fullName>
    </submittedName>
</protein>
<sequence>MTAYLLTNHLLNFMAPAAVLALLLVLLSRLIFGIFRSKRAAGQPWWTQVAIVFIVNVAILTAGLLFFGHDGKMLTYAGLVLGAALCQWVLLRGWKA</sequence>
<dbReference type="RefSeq" id="WP_068833174.1">
    <property type="nucleotide sequence ID" value="NZ_JBHSMX010000013.1"/>
</dbReference>
<evidence type="ECO:0000313" key="2">
    <source>
        <dbReference type="EMBL" id="MFC5521211.1"/>
    </source>
</evidence>
<reference evidence="3" key="1">
    <citation type="journal article" date="2019" name="Int. J. Syst. Evol. Microbiol.">
        <title>The Global Catalogue of Microorganisms (GCM) 10K type strain sequencing project: providing services to taxonomists for standard genome sequencing and annotation.</title>
        <authorList>
            <consortium name="The Broad Institute Genomics Platform"/>
            <consortium name="The Broad Institute Genome Sequencing Center for Infectious Disease"/>
            <person name="Wu L."/>
            <person name="Ma J."/>
        </authorList>
    </citation>
    <scope>NUCLEOTIDE SEQUENCE [LARGE SCALE GENOMIC DNA]</scope>
    <source>
        <strain evidence="3">CGMCC 4.7277</strain>
    </source>
</reference>
<comment type="caution">
    <text evidence="2">The sequence shown here is derived from an EMBL/GenBank/DDBJ whole genome shotgun (WGS) entry which is preliminary data.</text>
</comment>
<accession>A0ABW0Q8L6</accession>
<name>A0ABW0Q8L6_9BURK</name>
<keyword evidence="3" id="KW-1185">Reference proteome</keyword>
<evidence type="ECO:0000313" key="3">
    <source>
        <dbReference type="Proteomes" id="UP001596084"/>
    </source>
</evidence>
<keyword evidence="1" id="KW-1133">Transmembrane helix</keyword>
<evidence type="ECO:0000256" key="1">
    <source>
        <dbReference type="SAM" id="Phobius"/>
    </source>
</evidence>